<dbReference type="GO" id="GO:0019722">
    <property type="term" value="P:calcium-mediated signaling"/>
    <property type="evidence" value="ECO:0007669"/>
    <property type="project" value="TreeGrafter"/>
</dbReference>
<feature type="signal peptide" evidence="5">
    <location>
        <begin position="1"/>
        <end position="16"/>
    </location>
</feature>
<feature type="non-terminal residue" evidence="6">
    <location>
        <position position="1"/>
    </location>
</feature>
<evidence type="ECO:0000256" key="5">
    <source>
        <dbReference type="SAM" id="SignalP"/>
    </source>
</evidence>
<organism evidence="6">
    <name type="scientific">Anthurium amnicola</name>
    <dbReference type="NCBI Taxonomy" id="1678845"/>
    <lineage>
        <taxon>Eukaryota</taxon>
        <taxon>Viridiplantae</taxon>
        <taxon>Streptophyta</taxon>
        <taxon>Embryophyta</taxon>
        <taxon>Tracheophyta</taxon>
        <taxon>Spermatophyta</taxon>
        <taxon>Magnoliopsida</taxon>
        <taxon>Liliopsida</taxon>
        <taxon>Araceae</taxon>
        <taxon>Pothoideae</taxon>
        <taxon>Potheae</taxon>
        <taxon>Anthurium</taxon>
    </lineage>
</organism>
<evidence type="ECO:0000256" key="4">
    <source>
        <dbReference type="ARBA" id="ARBA00023157"/>
    </source>
</evidence>
<evidence type="ECO:0000256" key="2">
    <source>
        <dbReference type="ARBA" id="ARBA00022702"/>
    </source>
</evidence>
<dbReference type="PANTHER" id="PTHR33136">
    <property type="entry name" value="RAPID ALKALINIZATION FACTOR-LIKE"/>
    <property type="match status" value="1"/>
</dbReference>
<feature type="chain" id="PRO_5008900653" evidence="5">
    <location>
        <begin position="17"/>
        <end position="108"/>
    </location>
</feature>
<dbReference type="GO" id="GO:0009506">
    <property type="term" value="C:plasmodesma"/>
    <property type="evidence" value="ECO:0007669"/>
    <property type="project" value="TreeGrafter"/>
</dbReference>
<dbReference type="Pfam" id="PF05498">
    <property type="entry name" value="RALF"/>
    <property type="match status" value="1"/>
</dbReference>
<keyword evidence="3 5" id="KW-0732">Signal</keyword>
<dbReference type="PANTHER" id="PTHR33136:SF36">
    <property type="entry name" value="PROTEIN RALF-LIKE 31"/>
    <property type="match status" value="1"/>
</dbReference>
<evidence type="ECO:0000313" key="6">
    <source>
        <dbReference type="EMBL" id="JAT60792.1"/>
    </source>
</evidence>
<reference evidence="6" key="1">
    <citation type="submission" date="2015-07" db="EMBL/GenBank/DDBJ databases">
        <title>Transcriptome Assembly of Anthurium amnicola.</title>
        <authorList>
            <person name="Suzuki J."/>
        </authorList>
    </citation>
    <scope>NUCLEOTIDE SEQUENCE</scope>
</reference>
<keyword evidence="4" id="KW-1015">Disulfide bond</keyword>
<evidence type="ECO:0000256" key="1">
    <source>
        <dbReference type="ARBA" id="ARBA00009178"/>
    </source>
</evidence>
<proteinExistence type="inferred from homology"/>
<keyword evidence="2" id="KW-0372">Hormone</keyword>
<gene>
    <name evidence="6" type="ORF">g.24857</name>
</gene>
<dbReference type="GO" id="GO:0005179">
    <property type="term" value="F:hormone activity"/>
    <property type="evidence" value="ECO:0007669"/>
    <property type="project" value="UniProtKB-KW"/>
</dbReference>
<sequence length="108" mass="12176">LLFLFFVFSVTRQPQSTKLAAPGAARARARSPGDCQWEEEMETKMESEASRRVLKQAQRYISYEFLRGDAVPCSRQGVPYYNCYALPKAGPYSRGCLTITRCARDSAP</sequence>
<comment type="similarity">
    <text evidence="1">Belongs to the plant rapid alkalinization factor (RALF) family.</text>
</comment>
<protein>
    <submittedName>
        <fullName evidence="6">Uncharacterized protein</fullName>
    </submittedName>
</protein>
<accession>A0A1D1Z1R6</accession>
<evidence type="ECO:0000256" key="3">
    <source>
        <dbReference type="ARBA" id="ARBA00022729"/>
    </source>
</evidence>
<dbReference type="InterPro" id="IPR008801">
    <property type="entry name" value="RALF"/>
</dbReference>
<dbReference type="AlphaFoldDB" id="A0A1D1Z1R6"/>
<dbReference type="EMBL" id="GDJX01007144">
    <property type="protein sequence ID" value="JAT60792.1"/>
    <property type="molecule type" value="Transcribed_RNA"/>
</dbReference>
<name>A0A1D1Z1R6_9ARAE</name>